<dbReference type="EMBL" id="CADCXV010000898">
    <property type="protein sequence ID" value="CAB0038240.1"/>
    <property type="molecule type" value="Genomic_DNA"/>
</dbReference>
<gene>
    <name evidence="1" type="ORF">TBRA_LOCUS10028</name>
</gene>
<organism evidence="1 2">
    <name type="scientific">Trichogramma brassicae</name>
    <dbReference type="NCBI Taxonomy" id="86971"/>
    <lineage>
        <taxon>Eukaryota</taxon>
        <taxon>Metazoa</taxon>
        <taxon>Ecdysozoa</taxon>
        <taxon>Arthropoda</taxon>
        <taxon>Hexapoda</taxon>
        <taxon>Insecta</taxon>
        <taxon>Pterygota</taxon>
        <taxon>Neoptera</taxon>
        <taxon>Endopterygota</taxon>
        <taxon>Hymenoptera</taxon>
        <taxon>Apocrita</taxon>
        <taxon>Proctotrupomorpha</taxon>
        <taxon>Chalcidoidea</taxon>
        <taxon>Trichogrammatidae</taxon>
        <taxon>Trichogramma</taxon>
    </lineage>
</organism>
<evidence type="ECO:0000313" key="1">
    <source>
        <dbReference type="EMBL" id="CAB0038240.1"/>
    </source>
</evidence>
<dbReference type="AlphaFoldDB" id="A0A6H5IRK1"/>
<protein>
    <submittedName>
        <fullName evidence="1">Uncharacterized protein</fullName>
    </submittedName>
</protein>
<keyword evidence="2" id="KW-1185">Reference proteome</keyword>
<sequence length="213" mass="24252">MPGPIQAFLSPPSLVGAISRLATPIRFSERAVAMLAFDCVVQYCYTHTNASREKKIERTRRGQCEQKRDKCYSERRRVAATVQLYSSMSAILISLSLSPAREAENHGTHLQHINLESYGSRCRRDVKLGPLRAPCNNDCYYCYLPRAEGLDAHRLCALIYDAKGLIISSQRGPARSRLYVYLYIHLLWYIRRRFAPPPGENDDGGGDRDERLK</sequence>
<proteinExistence type="predicted"/>
<name>A0A6H5IRK1_9HYME</name>
<accession>A0A6H5IRK1</accession>
<dbReference type="Proteomes" id="UP000479190">
    <property type="component" value="Unassembled WGS sequence"/>
</dbReference>
<evidence type="ECO:0000313" key="2">
    <source>
        <dbReference type="Proteomes" id="UP000479190"/>
    </source>
</evidence>
<reference evidence="1 2" key="1">
    <citation type="submission" date="2020-02" db="EMBL/GenBank/DDBJ databases">
        <authorList>
            <person name="Ferguson B K."/>
        </authorList>
    </citation>
    <scope>NUCLEOTIDE SEQUENCE [LARGE SCALE GENOMIC DNA]</scope>
</reference>